<dbReference type="EMBL" id="VSSQ01030531">
    <property type="protein sequence ID" value="MPM81089.1"/>
    <property type="molecule type" value="Genomic_DNA"/>
</dbReference>
<name>A0A645CW06_9ZZZZ</name>
<protein>
    <submittedName>
        <fullName evidence="1">Uncharacterized protein</fullName>
    </submittedName>
</protein>
<organism evidence="1">
    <name type="scientific">bioreactor metagenome</name>
    <dbReference type="NCBI Taxonomy" id="1076179"/>
    <lineage>
        <taxon>unclassified sequences</taxon>
        <taxon>metagenomes</taxon>
        <taxon>ecological metagenomes</taxon>
    </lineage>
</organism>
<sequence>MDTGVGVPQYAHSTAILAGHLQARAFGWKHSVARKRSKYRLPCAQRRCVRPTNVVGVTYKVFRRSLPVGLNHHFAGGAYKFQATRVLEDGFQVPGCITQIIDERGSFCIKTAIDKAMKAFDAGDFFQAQAFLFDRIAVQLFFKGNALQFAVGAKAPAVVTAHKAFRISGFSVN</sequence>
<accession>A0A645CW06</accession>
<reference evidence="1" key="1">
    <citation type="submission" date="2019-08" db="EMBL/GenBank/DDBJ databases">
        <authorList>
            <person name="Kucharzyk K."/>
            <person name="Murdoch R.W."/>
            <person name="Higgins S."/>
            <person name="Loffler F."/>
        </authorList>
    </citation>
    <scope>NUCLEOTIDE SEQUENCE</scope>
</reference>
<dbReference type="AlphaFoldDB" id="A0A645CW06"/>
<gene>
    <name evidence="1" type="ORF">SDC9_128141</name>
</gene>
<evidence type="ECO:0000313" key="1">
    <source>
        <dbReference type="EMBL" id="MPM81089.1"/>
    </source>
</evidence>
<proteinExistence type="predicted"/>
<comment type="caution">
    <text evidence="1">The sequence shown here is derived from an EMBL/GenBank/DDBJ whole genome shotgun (WGS) entry which is preliminary data.</text>
</comment>